<evidence type="ECO:0000256" key="7">
    <source>
        <dbReference type="ARBA" id="ARBA00022825"/>
    </source>
</evidence>
<dbReference type="Gene3D" id="2.40.10.10">
    <property type="entry name" value="Trypsin-like serine proteases"/>
    <property type="match status" value="2"/>
</dbReference>
<dbReference type="Proteomes" id="UP001432099">
    <property type="component" value="Chromosome"/>
</dbReference>
<accession>A0ABN6ZJT8</accession>
<dbReference type="PANTHER" id="PTHR43019:SF23">
    <property type="entry name" value="PROTEASE DO-LIKE 5, CHLOROPLASTIC"/>
    <property type="match status" value="1"/>
</dbReference>
<evidence type="ECO:0000256" key="1">
    <source>
        <dbReference type="ARBA" id="ARBA00004613"/>
    </source>
</evidence>
<dbReference type="PRINTS" id="PR01774">
    <property type="entry name" value="EXFOLTOXIN"/>
</dbReference>
<keyword evidence="4 8" id="KW-0645">Protease</keyword>
<evidence type="ECO:0000256" key="4">
    <source>
        <dbReference type="ARBA" id="ARBA00022670"/>
    </source>
</evidence>
<keyword evidence="7 8" id="KW-0720">Serine protease</keyword>
<keyword evidence="3" id="KW-0964">Secreted</keyword>
<dbReference type="Pfam" id="PF13365">
    <property type="entry name" value="Trypsin_2"/>
    <property type="match status" value="1"/>
</dbReference>
<evidence type="ECO:0000256" key="2">
    <source>
        <dbReference type="ARBA" id="ARBA00008764"/>
    </source>
</evidence>
<keyword evidence="11" id="KW-1185">Reference proteome</keyword>
<dbReference type="PROSITE" id="PS00672">
    <property type="entry name" value="V8_HIS"/>
    <property type="match status" value="1"/>
</dbReference>
<comment type="similarity">
    <text evidence="2 8">Belongs to the peptidase S1B family.</text>
</comment>
<dbReference type="InterPro" id="IPR008353">
    <property type="entry name" value="Peptidase_S1B_tx"/>
</dbReference>
<evidence type="ECO:0000256" key="9">
    <source>
        <dbReference type="SAM" id="MobiDB-lite"/>
    </source>
</evidence>
<evidence type="ECO:0000313" key="10">
    <source>
        <dbReference type="EMBL" id="BEH91587.1"/>
    </source>
</evidence>
<gene>
    <name evidence="10" type="primary">gseA</name>
    <name evidence="10" type="ORF">T23_16890</name>
</gene>
<evidence type="ECO:0000256" key="5">
    <source>
        <dbReference type="ARBA" id="ARBA00022729"/>
    </source>
</evidence>
<dbReference type="SUPFAM" id="SSF50494">
    <property type="entry name" value="Trypsin-like serine proteases"/>
    <property type="match status" value="1"/>
</dbReference>
<dbReference type="InterPro" id="IPR008256">
    <property type="entry name" value="Peptidase_S1B"/>
</dbReference>
<evidence type="ECO:0000256" key="3">
    <source>
        <dbReference type="ARBA" id="ARBA00022525"/>
    </source>
</evidence>
<dbReference type="InterPro" id="IPR009003">
    <property type="entry name" value="Peptidase_S1_PA"/>
</dbReference>
<sequence length="230" mass="25068">MALTRPAQGLDLPKPTRPLQDRVPLTSVEGDNKGVALIQDMREPFDEINHGTGFVVGENTLLTNKHVVSACADDVSQLLVRLKQENGEFLDFKVKELIMAPGDDQDLAMVKVEPLADGRTINDVAPTLTLASKKAIEQVKQTDYVRTVGYPADKAYGSLWESEGEVLLVGGNVLMYNAVISGGNSGLPVFNEAGQVIGLTNACNDEEGENYVTYGFLLNDELYDFVQKHL</sequence>
<dbReference type="EMBL" id="AP028127">
    <property type="protein sequence ID" value="BEH91587.1"/>
    <property type="molecule type" value="Genomic_DNA"/>
</dbReference>
<organism evidence="10 11">
    <name type="scientific">Turicibacter faecis</name>
    <dbReference type="NCBI Taxonomy" id="2963365"/>
    <lineage>
        <taxon>Bacteria</taxon>
        <taxon>Bacillati</taxon>
        <taxon>Bacillota</taxon>
        <taxon>Erysipelotrichia</taxon>
        <taxon>Erysipelotrichales</taxon>
        <taxon>Turicibacteraceae</taxon>
        <taxon>Turicibacter</taxon>
    </lineage>
</organism>
<comment type="subcellular location">
    <subcellularLocation>
        <location evidence="1">Secreted</location>
    </subcellularLocation>
</comment>
<dbReference type="PANTHER" id="PTHR43019">
    <property type="entry name" value="SERINE ENDOPROTEASE DEGS"/>
    <property type="match status" value="1"/>
</dbReference>
<evidence type="ECO:0000256" key="6">
    <source>
        <dbReference type="ARBA" id="ARBA00022801"/>
    </source>
</evidence>
<proteinExistence type="inferred from homology"/>
<dbReference type="InterPro" id="IPR043504">
    <property type="entry name" value="Peptidase_S1_PA_chymotrypsin"/>
</dbReference>
<dbReference type="EC" id="3.4.21.-" evidence="8"/>
<feature type="region of interest" description="Disordered" evidence="9">
    <location>
        <begin position="1"/>
        <end position="26"/>
    </location>
</feature>
<keyword evidence="5" id="KW-0732">Signal</keyword>
<dbReference type="PRINTS" id="PR00839">
    <property type="entry name" value="V8PROTEASE"/>
</dbReference>
<evidence type="ECO:0000313" key="11">
    <source>
        <dbReference type="Proteomes" id="UP001432099"/>
    </source>
</evidence>
<evidence type="ECO:0000256" key="8">
    <source>
        <dbReference type="RuleBase" id="RU004296"/>
    </source>
</evidence>
<reference evidence="10" key="1">
    <citation type="journal article" date="2024" name="Int. J. Syst. Evol. Microbiol.">
        <title>Turicibacter faecis sp. nov., isolated from faeces of heart failure mouse model.</title>
        <authorList>
            <person name="Imamura Y."/>
            <person name="Motooka D."/>
            <person name="Nakajima Y."/>
            <person name="Ito S."/>
            <person name="Kitakaze M."/>
            <person name="Iida T."/>
            <person name="Nakamura S."/>
        </authorList>
    </citation>
    <scope>NUCLEOTIDE SEQUENCE</scope>
    <source>
        <strain evidence="10">TC023</strain>
    </source>
</reference>
<protein>
    <recommendedName>
        <fullName evidence="8">Serine protease</fullName>
        <ecNumber evidence="8">3.4.21.-</ecNumber>
    </recommendedName>
</protein>
<keyword evidence="6 8" id="KW-0378">Hydrolase</keyword>
<name>A0ABN6ZJT8_9FIRM</name>
<dbReference type="InterPro" id="IPR028301">
    <property type="entry name" value="V8_his_AS"/>
</dbReference>